<organism evidence="2 3">
    <name type="scientific">Halopenitus persicus</name>
    <dbReference type="NCBI Taxonomy" id="1048396"/>
    <lineage>
        <taxon>Archaea</taxon>
        <taxon>Methanobacteriati</taxon>
        <taxon>Methanobacteriota</taxon>
        <taxon>Stenosarchaea group</taxon>
        <taxon>Halobacteria</taxon>
        <taxon>Halobacteriales</taxon>
        <taxon>Haloferacaceae</taxon>
        <taxon>Halopenitus</taxon>
    </lineage>
</organism>
<sequence length="71" mass="7428">MDPDPRDANDRTSPTGGSRTLRLLLGNAVGMVAFVAVLLWNGDLRLALLAGVLVAVLAAIGSDVLIEAWDL</sequence>
<protein>
    <submittedName>
        <fullName evidence="2">Uncharacterized protein</fullName>
    </submittedName>
</protein>
<dbReference type="RefSeq" id="WP_021073620.1">
    <property type="nucleotide sequence ID" value="NZ_FNPC01000005.1"/>
</dbReference>
<keyword evidence="1" id="KW-0812">Transmembrane</keyword>
<dbReference type="Proteomes" id="UP000199079">
    <property type="component" value="Unassembled WGS sequence"/>
</dbReference>
<gene>
    <name evidence="2" type="ORF">SAMN05216564_10595</name>
</gene>
<proteinExistence type="predicted"/>
<keyword evidence="3" id="KW-1185">Reference proteome</keyword>
<dbReference type="AlphaFoldDB" id="A0A1H3JQG0"/>
<dbReference type="GeneID" id="43837653"/>
<accession>A0A1H3JQG0</accession>
<evidence type="ECO:0000256" key="1">
    <source>
        <dbReference type="SAM" id="Phobius"/>
    </source>
</evidence>
<feature type="transmembrane region" description="Helical" evidence="1">
    <location>
        <begin position="21"/>
        <end position="40"/>
    </location>
</feature>
<feature type="transmembrane region" description="Helical" evidence="1">
    <location>
        <begin position="46"/>
        <end position="66"/>
    </location>
</feature>
<evidence type="ECO:0000313" key="2">
    <source>
        <dbReference type="EMBL" id="SDY41839.1"/>
    </source>
</evidence>
<keyword evidence="1" id="KW-1133">Transmembrane helix</keyword>
<evidence type="ECO:0000313" key="3">
    <source>
        <dbReference type="Proteomes" id="UP000199079"/>
    </source>
</evidence>
<name>A0A1H3JQG0_9EURY</name>
<reference evidence="3" key="1">
    <citation type="submission" date="2016-10" db="EMBL/GenBank/DDBJ databases">
        <authorList>
            <person name="Varghese N."/>
            <person name="Submissions S."/>
        </authorList>
    </citation>
    <scope>NUCLEOTIDE SEQUENCE [LARGE SCALE GENOMIC DNA]</scope>
    <source>
        <strain evidence="3">DC30,IBRC 10041,KCTC 4046</strain>
    </source>
</reference>
<dbReference type="EMBL" id="FNPC01000005">
    <property type="protein sequence ID" value="SDY41839.1"/>
    <property type="molecule type" value="Genomic_DNA"/>
</dbReference>
<keyword evidence="1" id="KW-0472">Membrane</keyword>